<gene>
    <name evidence="2" type="ORF">DET59_105156</name>
</gene>
<sequence length="32" mass="3713">MNTFEVLSLMLSFGMFVIAILKYKDNDENKNS</sequence>
<dbReference type="AlphaFoldDB" id="A0A366ER40"/>
<evidence type="ECO:0000313" key="2">
    <source>
        <dbReference type="EMBL" id="RBP04867.1"/>
    </source>
</evidence>
<name>A0A366ER40_9BACI</name>
<keyword evidence="1" id="KW-0472">Membrane</keyword>
<reference evidence="2 3" key="1">
    <citation type="submission" date="2018-06" db="EMBL/GenBank/DDBJ databases">
        <title>Freshwater and sediment microbial communities from various areas in North America, analyzing microbe dynamics in response to fracking.</title>
        <authorList>
            <person name="Lamendella R."/>
        </authorList>
    </citation>
    <scope>NUCLEOTIDE SEQUENCE [LARGE SCALE GENOMIC DNA]</scope>
    <source>
        <strain evidence="2 3">97B</strain>
    </source>
</reference>
<keyword evidence="1" id="KW-0812">Transmembrane</keyword>
<dbReference type="InterPro" id="IPR031616">
    <property type="entry name" value="BsrE-like"/>
</dbReference>
<proteinExistence type="predicted"/>
<dbReference type="Pfam" id="PF16935">
    <property type="entry name" value="Hol_Tox"/>
    <property type="match status" value="1"/>
</dbReference>
<dbReference type="Proteomes" id="UP000252118">
    <property type="component" value="Unassembled WGS sequence"/>
</dbReference>
<feature type="transmembrane region" description="Helical" evidence="1">
    <location>
        <begin position="6"/>
        <end position="23"/>
    </location>
</feature>
<keyword evidence="1" id="KW-1133">Transmembrane helix</keyword>
<evidence type="ECO:0000313" key="3">
    <source>
        <dbReference type="Proteomes" id="UP000252118"/>
    </source>
</evidence>
<dbReference type="EMBL" id="QNRJ01000005">
    <property type="protein sequence ID" value="RBP04867.1"/>
    <property type="molecule type" value="Genomic_DNA"/>
</dbReference>
<organism evidence="2 3">
    <name type="scientific">Rossellomorea aquimaris</name>
    <dbReference type="NCBI Taxonomy" id="189382"/>
    <lineage>
        <taxon>Bacteria</taxon>
        <taxon>Bacillati</taxon>
        <taxon>Bacillota</taxon>
        <taxon>Bacilli</taxon>
        <taxon>Bacillales</taxon>
        <taxon>Bacillaceae</taxon>
        <taxon>Rossellomorea</taxon>
    </lineage>
</organism>
<accession>A0A366ER40</accession>
<dbReference type="RefSeq" id="WP_220154059.1">
    <property type="nucleotide sequence ID" value="NZ_CANLNA010000004.1"/>
</dbReference>
<evidence type="ECO:0000256" key="1">
    <source>
        <dbReference type="SAM" id="Phobius"/>
    </source>
</evidence>
<comment type="caution">
    <text evidence="2">The sequence shown here is derived from an EMBL/GenBank/DDBJ whole genome shotgun (WGS) entry which is preliminary data.</text>
</comment>
<evidence type="ECO:0008006" key="4">
    <source>
        <dbReference type="Google" id="ProtNLM"/>
    </source>
</evidence>
<protein>
    <recommendedName>
        <fullName evidence="4">Holin-like toxin</fullName>
    </recommendedName>
</protein>